<gene>
    <name evidence="5" type="ORF">OS493_017141</name>
</gene>
<protein>
    <recommendedName>
        <fullName evidence="4">C2 domain-containing protein</fullName>
    </recommendedName>
</protein>
<dbReference type="Pfam" id="PF00168">
    <property type="entry name" value="C2"/>
    <property type="match status" value="2"/>
</dbReference>
<feature type="domain" description="C2" evidence="4">
    <location>
        <begin position="168"/>
        <end position="296"/>
    </location>
</feature>
<sequence>MAKSKSMPSLKNKVSSEENVRSSVRSKMSDGLQVQTAGQHVTLKTNAFQNKRKLELFIECTDLVQLDTFSRTDPMCVLYVKRLGQWMEYGRTESIPNNFHPKFVETFIIEANTTVYPRLRFSVFDLANFTSKDLRKHDFIGSLEIELETLLESDGGSLIRTLRLPGDVKSRGYIHIYTDDVRESKTNVRLHFGATNLDKKGLLGKCDAFFEVNRLLTKNDHFHPVYRSEVVTRTASPKWAPFDINLQKLCNDNVDGQLSVSCWHFSNSGNHTMVGEASLPLNLLIKRTVRQLDIVNPKKQTKNKRYSNSGTLRILHCHVDRQFSLVDYVRGNCVIRMVCAVDFTISNGQPLTQDSLHTMDEEKNEYSQTLWTVGKVLSSFEQDKKIPAYGFGAQASSNGPLPYMFALDRESGHVELENIDTVIDAYWKRLEDVKLGGPTYLAPVIQQIAAYAEKEVSQSSQHYTIGLVIVDGIVNDVDSLIDTLIDVGNLPLSIVVVGVGPADFRLMDELFSRNRRQLRSKEGKTLERINTDFLSLRRHATNPGVNDSMAREVFANISQQIVTFFKSKGIVPNLPTKMNVKQPWDECNNVSDAPPTRPSSPRMHKISQQVAARCPTCGHVMESDAFNTCSL</sequence>
<dbReference type="AlphaFoldDB" id="A0A9W9YC99"/>
<dbReference type="SMART" id="SM00327">
    <property type="entry name" value="VWA"/>
    <property type="match status" value="1"/>
</dbReference>
<feature type="region of interest" description="Disordered" evidence="3">
    <location>
        <begin position="1"/>
        <end position="29"/>
    </location>
</feature>
<dbReference type="InterPro" id="IPR000008">
    <property type="entry name" value="C2_dom"/>
</dbReference>
<dbReference type="Gene3D" id="2.60.40.150">
    <property type="entry name" value="C2 domain"/>
    <property type="match status" value="2"/>
</dbReference>
<dbReference type="SMART" id="SM00239">
    <property type="entry name" value="C2"/>
    <property type="match status" value="2"/>
</dbReference>
<reference evidence="5" key="1">
    <citation type="submission" date="2023-01" db="EMBL/GenBank/DDBJ databases">
        <title>Genome assembly of the deep-sea coral Lophelia pertusa.</title>
        <authorList>
            <person name="Herrera S."/>
            <person name="Cordes E."/>
        </authorList>
    </citation>
    <scope>NUCLEOTIDE SEQUENCE</scope>
    <source>
        <strain evidence="5">USNM1676648</strain>
        <tissue evidence="5">Polyp</tissue>
    </source>
</reference>
<dbReference type="PANTHER" id="PTHR10857:SF106">
    <property type="entry name" value="C2 DOMAIN-CONTAINING PROTEIN"/>
    <property type="match status" value="1"/>
</dbReference>
<evidence type="ECO:0000313" key="6">
    <source>
        <dbReference type="Proteomes" id="UP001163046"/>
    </source>
</evidence>
<name>A0A9W9YC99_9CNID</name>
<dbReference type="GO" id="GO:0005886">
    <property type="term" value="C:plasma membrane"/>
    <property type="evidence" value="ECO:0007669"/>
    <property type="project" value="TreeGrafter"/>
</dbReference>
<proteinExistence type="inferred from homology"/>
<evidence type="ECO:0000256" key="2">
    <source>
        <dbReference type="ARBA" id="ARBA00022737"/>
    </source>
</evidence>
<dbReference type="PROSITE" id="PS50004">
    <property type="entry name" value="C2"/>
    <property type="match status" value="2"/>
</dbReference>
<comment type="caution">
    <text evidence="5">The sequence shown here is derived from an EMBL/GenBank/DDBJ whole genome shotgun (WGS) entry which is preliminary data.</text>
</comment>
<dbReference type="GO" id="GO:0071277">
    <property type="term" value="P:cellular response to calcium ion"/>
    <property type="evidence" value="ECO:0007669"/>
    <property type="project" value="TreeGrafter"/>
</dbReference>
<evidence type="ECO:0000259" key="4">
    <source>
        <dbReference type="PROSITE" id="PS50004"/>
    </source>
</evidence>
<dbReference type="InterPro" id="IPR010734">
    <property type="entry name" value="Copine_C"/>
</dbReference>
<keyword evidence="6" id="KW-1185">Reference proteome</keyword>
<keyword evidence="2" id="KW-0677">Repeat</keyword>
<dbReference type="PANTHER" id="PTHR10857">
    <property type="entry name" value="COPINE"/>
    <property type="match status" value="1"/>
</dbReference>
<dbReference type="SUPFAM" id="SSF53300">
    <property type="entry name" value="vWA-like"/>
    <property type="match status" value="1"/>
</dbReference>
<dbReference type="OrthoDB" id="5855668at2759"/>
<dbReference type="InterPro" id="IPR045052">
    <property type="entry name" value="Copine"/>
</dbReference>
<feature type="domain" description="C2" evidence="4">
    <location>
        <begin position="35"/>
        <end position="160"/>
    </location>
</feature>
<evidence type="ECO:0000313" key="5">
    <source>
        <dbReference type="EMBL" id="KAJ7333599.1"/>
    </source>
</evidence>
<dbReference type="CDD" id="cd04047">
    <property type="entry name" value="C2B_Copine"/>
    <property type="match status" value="1"/>
</dbReference>
<evidence type="ECO:0000256" key="3">
    <source>
        <dbReference type="SAM" id="MobiDB-lite"/>
    </source>
</evidence>
<comment type="similarity">
    <text evidence="1">Belongs to the copine family.</text>
</comment>
<organism evidence="5 6">
    <name type="scientific">Desmophyllum pertusum</name>
    <dbReference type="NCBI Taxonomy" id="174260"/>
    <lineage>
        <taxon>Eukaryota</taxon>
        <taxon>Metazoa</taxon>
        <taxon>Cnidaria</taxon>
        <taxon>Anthozoa</taxon>
        <taxon>Hexacorallia</taxon>
        <taxon>Scleractinia</taxon>
        <taxon>Caryophylliina</taxon>
        <taxon>Caryophylliidae</taxon>
        <taxon>Desmophyllum</taxon>
    </lineage>
</organism>
<dbReference type="Proteomes" id="UP001163046">
    <property type="component" value="Unassembled WGS sequence"/>
</dbReference>
<dbReference type="InterPro" id="IPR002035">
    <property type="entry name" value="VWF_A"/>
</dbReference>
<dbReference type="GO" id="GO:0005544">
    <property type="term" value="F:calcium-dependent phospholipid binding"/>
    <property type="evidence" value="ECO:0007669"/>
    <property type="project" value="InterPro"/>
</dbReference>
<dbReference type="Pfam" id="PF07002">
    <property type="entry name" value="Copine"/>
    <property type="match status" value="1"/>
</dbReference>
<accession>A0A9W9YC99</accession>
<dbReference type="CDD" id="cd04048">
    <property type="entry name" value="C2A_Copine"/>
    <property type="match status" value="1"/>
</dbReference>
<evidence type="ECO:0000256" key="1">
    <source>
        <dbReference type="ARBA" id="ARBA00009048"/>
    </source>
</evidence>
<dbReference type="SUPFAM" id="SSF49562">
    <property type="entry name" value="C2 domain (Calcium/lipid-binding domain, CaLB)"/>
    <property type="match status" value="2"/>
</dbReference>
<dbReference type="EMBL" id="MU827786">
    <property type="protein sequence ID" value="KAJ7333599.1"/>
    <property type="molecule type" value="Genomic_DNA"/>
</dbReference>
<dbReference type="InterPro" id="IPR037768">
    <property type="entry name" value="C2B_Copine"/>
</dbReference>
<dbReference type="InterPro" id="IPR036465">
    <property type="entry name" value="vWFA_dom_sf"/>
</dbReference>
<dbReference type="InterPro" id="IPR035892">
    <property type="entry name" value="C2_domain_sf"/>
</dbReference>